<protein>
    <submittedName>
        <fullName evidence="2">Uncharacterized protein</fullName>
    </submittedName>
</protein>
<feature type="compositionally biased region" description="Polar residues" evidence="1">
    <location>
        <begin position="310"/>
        <end position="320"/>
    </location>
</feature>
<dbReference type="EMBL" id="JADFTS010000008">
    <property type="protein sequence ID" value="KAF9595215.1"/>
    <property type="molecule type" value="Genomic_DNA"/>
</dbReference>
<evidence type="ECO:0000313" key="3">
    <source>
        <dbReference type="Proteomes" id="UP000631114"/>
    </source>
</evidence>
<evidence type="ECO:0000313" key="2">
    <source>
        <dbReference type="EMBL" id="KAF9595215.1"/>
    </source>
</evidence>
<proteinExistence type="predicted"/>
<reference evidence="2 3" key="1">
    <citation type="submission" date="2020-10" db="EMBL/GenBank/DDBJ databases">
        <title>The Coptis chinensis genome and diversification of protoberbering-type alkaloids.</title>
        <authorList>
            <person name="Wang B."/>
            <person name="Shu S."/>
            <person name="Song C."/>
            <person name="Liu Y."/>
        </authorList>
    </citation>
    <scope>NUCLEOTIDE SEQUENCE [LARGE SCALE GENOMIC DNA]</scope>
    <source>
        <strain evidence="2">HL-2020</strain>
        <tissue evidence="2">Leaf</tissue>
    </source>
</reference>
<accession>A0A835HA43</accession>
<feature type="region of interest" description="Disordered" evidence="1">
    <location>
        <begin position="450"/>
        <end position="521"/>
    </location>
</feature>
<feature type="compositionally biased region" description="Polar residues" evidence="1">
    <location>
        <begin position="508"/>
        <end position="521"/>
    </location>
</feature>
<feature type="compositionally biased region" description="Polar residues" evidence="1">
    <location>
        <begin position="288"/>
        <end position="302"/>
    </location>
</feature>
<gene>
    <name evidence="2" type="ORF">IFM89_037813</name>
</gene>
<name>A0A835HA43_9MAGN</name>
<dbReference type="Proteomes" id="UP000631114">
    <property type="component" value="Unassembled WGS sequence"/>
</dbReference>
<feature type="region of interest" description="Disordered" evidence="1">
    <location>
        <begin position="80"/>
        <end position="130"/>
    </location>
</feature>
<feature type="compositionally biased region" description="Polar residues" evidence="1">
    <location>
        <begin position="453"/>
        <end position="466"/>
    </location>
</feature>
<feature type="region of interest" description="Disordered" evidence="1">
    <location>
        <begin position="288"/>
        <end position="328"/>
    </location>
</feature>
<feature type="compositionally biased region" description="Polar residues" evidence="1">
    <location>
        <begin position="150"/>
        <end position="162"/>
    </location>
</feature>
<organism evidence="2 3">
    <name type="scientific">Coptis chinensis</name>
    <dbReference type="NCBI Taxonomy" id="261450"/>
    <lineage>
        <taxon>Eukaryota</taxon>
        <taxon>Viridiplantae</taxon>
        <taxon>Streptophyta</taxon>
        <taxon>Embryophyta</taxon>
        <taxon>Tracheophyta</taxon>
        <taxon>Spermatophyta</taxon>
        <taxon>Magnoliopsida</taxon>
        <taxon>Ranunculales</taxon>
        <taxon>Ranunculaceae</taxon>
        <taxon>Coptidoideae</taxon>
        <taxon>Coptis</taxon>
    </lineage>
</organism>
<dbReference type="AlphaFoldDB" id="A0A835HA43"/>
<dbReference type="OrthoDB" id="1752268at2759"/>
<keyword evidence="3" id="KW-1185">Reference proteome</keyword>
<feature type="compositionally biased region" description="Acidic residues" evidence="1">
    <location>
        <begin position="490"/>
        <end position="503"/>
    </location>
</feature>
<sequence>MYLVNLKFSDFLKWVAKSLVADTSQAPEIAQNLPPNAETTQHIVADEVHAQKKYTREQDATRDTRVVTHRDGVAFAGAKPSMLPQRLQQRLGPRSGAISTQSGPSTLPRHLQGRLGRGSDPQDLSHNAHPSDEETLMSMLLRMTRENNQLRRNSQQESSVPRESSPQHHRSRSVSRRSQYSKERSMSVSGYSSSDQIDLERDIQRSRNLVLQRGQYRLARESAGDRKGSQQWARSHRTGALHNFVGGYAQTRELNLRRAEANFMQHRQDSVEPGWSPERRNRTHRVGTNNVALQENSDNLNEQQKHNKGAKTSVSQSQKQDGCPSKDLTLPELSINISELYDKLKGKLYKPFPMKPDTEGRRDKSKKCKYHNDFGHTLNDCYALKKEISRMADGGQLKEYLKGSQKLAHVNLIEHDVIAVDRASSESKDPVDVEDRQTLASLCKQLKRKHPTFNDSDQGMNPSNLGSFGGDHEDTGGDIIPTESEKSESEVESEEETLDDLERETDSNELAQIRTQDTSLC</sequence>
<feature type="compositionally biased region" description="Polar residues" evidence="1">
    <location>
        <begin position="186"/>
        <end position="196"/>
    </location>
</feature>
<evidence type="ECO:0000256" key="1">
    <source>
        <dbReference type="SAM" id="MobiDB-lite"/>
    </source>
</evidence>
<comment type="caution">
    <text evidence="2">The sequence shown here is derived from an EMBL/GenBank/DDBJ whole genome shotgun (WGS) entry which is preliminary data.</text>
</comment>
<feature type="region of interest" description="Disordered" evidence="1">
    <location>
        <begin position="150"/>
        <end position="199"/>
    </location>
</feature>